<comment type="caution">
    <text evidence="1">The sequence shown here is derived from an EMBL/GenBank/DDBJ whole genome shotgun (WGS) entry which is preliminary data.</text>
</comment>
<accession>A0ACB7TP02</accession>
<sequence>MSTAVVPKRSRRRKRKPKPKPKLCDNPDSTSSASSDLPSSMEVIFPRILEFFTMHRKVHEEGNEASVSGGDSKQVAASQLPSNADFLNAPQTARSENWKPTLTSLSLKHSSRTDCKVSSSEPANRKPSCSGDDVFVHDKVPSTSLTESEALAIVSHLRGVLKKKGPSQEHELLGTLSTSQAQIIVKAYGTISAFLDWRPGFEVIRGSLQTFIYYKNTDDEDILDGGIAMPFTHRSSDSGRPHYVAGSGGPRRKGIISSGNPSHSIGVEGRGETQKCRMKDGGTQVPWLPLHHSRALQPAQETRDAEVRTGRCYKDHFPEVKSKQQKQNRDLKITEIKDSPSVMRNSRGRGREAQQLRQNIERPKRSPPQATSQARPQARNAPKQAPLQNVVEVKKNCSSKDAQKRIQASGARAKSSFQQPWPRPPHRPKSPPRGPKANEKPRGPKSWHVSMLGGEAPPPQLRENRKPRVLPLKPMSPSPLFKEDEKPRVVPLKYMPRPTFLPRQRSPSPRPKHEGKPRARTAPMFHPALPQRHRVPSSLPKAEGKPRPLPVEPVYKPLSTKRPGAPPTPRSMAGENPHALFKAPTSRPTPLVDRKLMSVKQSPVPVCQQVSGHKKQVAATPCDAESTPSSKVEPPAKSKAEQYMSRLVQMVKRKKPEYAEQEIRLRLDNLRRSQGGFSHMTLNAIVSLMLDQLEAEEKQ</sequence>
<keyword evidence="2" id="KW-1185">Reference proteome</keyword>
<proteinExistence type="predicted"/>
<evidence type="ECO:0000313" key="2">
    <source>
        <dbReference type="Proteomes" id="UP000821845"/>
    </source>
</evidence>
<name>A0ACB7TP02_HYAAI</name>
<evidence type="ECO:0000313" key="1">
    <source>
        <dbReference type="EMBL" id="KAH6948728.1"/>
    </source>
</evidence>
<organism evidence="1 2">
    <name type="scientific">Hyalomma asiaticum</name>
    <name type="common">Tick</name>
    <dbReference type="NCBI Taxonomy" id="266040"/>
    <lineage>
        <taxon>Eukaryota</taxon>
        <taxon>Metazoa</taxon>
        <taxon>Ecdysozoa</taxon>
        <taxon>Arthropoda</taxon>
        <taxon>Chelicerata</taxon>
        <taxon>Arachnida</taxon>
        <taxon>Acari</taxon>
        <taxon>Parasitiformes</taxon>
        <taxon>Ixodida</taxon>
        <taxon>Ixodoidea</taxon>
        <taxon>Ixodidae</taxon>
        <taxon>Hyalomminae</taxon>
        <taxon>Hyalomma</taxon>
    </lineage>
</organism>
<reference evidence="1" key="1">
    <citation type="submission" date="2020-05" db="EMBL/GenBank/DDBJ databases">
        <title>Large-scale comparative analyses of tick genomes elucidate their genetic diversity and vector capacities.</title>
        <authorList>
            <person name="Jia N."/>
            <person name="Wang J."/>
            <person name="Shi W."/>
            <person name="Du L."/>
            <person name="Sun Y."/>
            <person name="Zhan W."/>
            <person name="Jiang J."/>
            <person name="Wang Q."/>
            <person name="Zhang B."/>
            <person name="Ji P."/>
            <person name="Sakyi L.B."/>
            <person name="Cui X."/>
            <person name="Yuan T."/>
            <person name="Jiang B."/>
            <person name="Yang W."/>
            <person name="Lam T.T.-Y."/>
            <person name="Chang Q."/>
            <person name="Ding S."/>
            <person name="Wang X."/>
            <person name="Zhu J."/>
            <person name="Ruan X."/>
            <person name="Zhao L."/>
            <person name="Wei J."/>
            <person name="Que T."/>
            <person name="Du C."/>
            <person name="Cheng J."/>
            <person name="Dai P."/>
            <person name="Han X."/>
            <person name="Huang E."/>
            <person name="Gao Y."/>
            <person name="Liu J."/>
            <person name="Shao H."/>
            <person name="Ye R."/>
            <person name="Li L."/>
            <person name="Wei W."/>
            <person name="Wang X."/>
            <person name="Wang C."/>
            <person name="Yang T."/>
            <person name="Huo Q."/>
            <person name="Li W."/>
            <person name="Guo W."/>
            <person name="Chen H."/>
            <person name="Zhou L."/>
            <person name="Ni X."/>
            <person name="Tian J."/>
            <person name="Zhou Y."/>
            <person name="Sheng Y."/>
            <person name="Liu T."/>
            <person name="Pan Y."/>
            <person name="Xia L."/>
            <person name="Li J."/>
            <person name="Zhao F."/>
            <person name="Cao W."/>
        </authorList>
    </citation>
    <scope>NUCLEOTIDE SEQUENCE</scope>
    <source>
        <strain evidence="1">Hyas-2018</strain>
    </source>
</reference>
<dbReference type="EMBL" id="CM023481">
    <property type="protein sequence ID" value="KAH6948728.1"/>
    <property type="molecule type" value="Genomic_DNA"/>
</dbReference>
<gene>
    <name evidence="1" type="ORF">HPB50_026029</name>
</gene>
<dbReference type="Proteomes" id="UP000821845">
    <property type="component" value="Chromosome 1"/>
</dbReference>
<protein>
    <submittedName>
        <fullName evidence="1">Uncharacterized protein</fullName>
    </submittedName>
</protein>